<dbReference type="AlphaFoldDB" id="A0A9X0QY26"/>
<reference evidence="2" key="1">
    <citation type="submission" date="2020-08" db="EMBL/GenBank/DDBJ databases">
        <authorList>
            <person name="Hu Y."/>
            <person name="Nguyen S.V."/>
            <person name="Li F."/>
            <person name="Fanning S."/>
        </authorList>
    </citation>
    <scope>NUCLEOTIDE SEQUENCE</scope>
    <source>
        <strain evidence="2">SYSU D8009</strain>
    </source>
</reference>
<keyword evidence="3" id="KW-1185">Reference proteome</keyword>
<feature type="transmembrane region" description="Helical" evidence="1">
    <location>
        <begin position="7"/>
        <end position="26"/>
    </location>
</feature>
<keyword evidence="1" id="KW-0812">Transmembrane</keyword>
<evidence type="ECO:0000313" key="2">
    <source>
        <dbReference type="EMBL" id="MBC4015003.1"/>
    </source>
</evidence>
<dbReference type="RefSeq" id="WP_186769769.1">
    <property type="nucleotide sequence ID" value="NZ_JACOMF010000005.1"/>
</dbReference>
<feature type="transmembrane region" description="Helical" evidence="1">
    <location>
        <begin position="132"/>
        <end position="150"/>
    </location>
</feature>
<keyword evidence="1" id="KW-0472">Membrane</keyword>
<feature type="transmembrane region" description="Helical" evidence="1">
    <location>
        <begin position="157"/>
        <end position="176"/>
    </location>
</feature>
<organism evidence="2 3">
    <name type="scientific">Siccirubricoccus deserti</name>
    <dbReference type="NCBI Taxonomy" id="2013562"/>
    <lineage>
        <taxon>Bacteria</taxon>
        <taxon>Pseudomonadati</taxon>
        <taxon>Pseudomonadota</taxon>
        <taxon>Alphaproteobacteria</taxon>
        <taxon>Acetobacterales</taxon>
        <taxon>Roseomonadaceae</taxon>
        <taxon>Siccirubricoccus</taxon>
    </lineage>
</organism>
<name>A0A9X0QY26_9PROT</name>
<feature type="transmembrane region" description="Helical" evidence="1">
    <location>
        <begin position="38"/>
        <end position="66"/>
    </location>
</feature>
<dbReference type="EMBL" id="JACOMF010000005">
    <property type="protein sequence ID" value="MBC4015003.1"/>
    <property type="molecule type" value="Genomic_DNA"/>
</dbReference>
<evidence type="ECO:0000256" key="1">
    <source>
        <dbReference type="SAM" id="Phobius"/>
    </source>
</evidence>
<comment type="caution">
    <text evidence="2">The sequence shown here is derived from an EMBL/GenBank/DDBJ whole genome shotgun (WGS) entry which is preliminary data.</text>
</comment>
<feature type="transmembrane region" description="Helical" evidence="1">
    <location>
        <begin position="210"/>
        <end position="229"/>
    </location>
</feature>
<feature type="transmembrane region" description="Helical" evidence="1">
    <location>
        <begin position="78"/>
        <end position="101"/>
    </location>
</feature>
<proteinExistence type="predicted"/>
<protein>
    <submittedName>
        <fullName evidence="2">Uncharacterized protein</fullName>
    </submittedName>
</protein>
<accession>A0A9X0QY26</accession>
<dbReference type="Proteomes" id="UP000600101">
    <property type="component" value="Unassembled WGS sequence"/>
</dbReference>
<sequence length="375" mass="41190">MAQELRPYSWMYCLIIWNYYFVERYFARSAMLLREGLIIGALNLAVIHSHALGFLAILLLGLQALVRIVETGATRRRLLGWLVIYGASALAAVPPIAVGLLRDGNLGAGDGALANLLDWMTRLIMPRGNSPLLLALSVGLYAGVVLGGLLNRQLRLTTLLFLVLPLVVATALGAIGMPIFKLNIFSTIMTPFLVLVMACLTARLSDKRRLAAAVALGLVLSLFSAQYLLHRPQTTGFRAVTEIITREGQPGDLVYVPQGSIFWGVARYFGTEQSAWHLRVAPAVPVRWRQVYDFLGPKLIGWFELEPETRWLATRAGYDMVVGDMAPVVAAQRPRVWLVSYPPGAFPPGVPPAAIGPLGQASMRSVNFLELRLYQ</sequence>
<gene>
    <name evidence="2" type="ORF">H7965_06665</name>
</gene>
<feature type="transmembrane region" description="Helical" evidence="1">
    <location>
        <begin position="182"/>
        <end position="203"/>
    </location>
</feature>
<evidence type="ECO:0000313" key="3">
    <source>
        <dbReference type="Proteomes" id="UP000600101"/>
    </source>
</evidence>
<keyword evidence="1" id="KW-1133">Transmembrane helix</keyword>